<evidence type="ECO:0000256" key="7">
    <source>
        <dbReference type="ARBA" id="ARBA00022833"/>
    </source>
</evidence>
<dbReference type="GO" id="GO:0031145">
    <property type="term" value="P:anaphase-promoting complex-dependent catabolic process"/>
    <property type="evidence" value="ECO:0007669"/>
    <property type="project" value="InterPro"/>
</dbReference>
<dbReference type="Proteomes" id="UP000193411">
    <property type="component" value="Unassembled WGS sequence"/>
</dbReference>
<protein>
    <recommendedName>
        <fullName evidence="1">Anaphase-promoting complex subunit 11</fullName>
    </recommendedName>
</protein>
<evidence type="ECO:0000256" key="9">
    <source>
        <dbReference type="PROSITE-ProRule" id="PRU00175"/>
    </source>
</evidence>
<evidence type="ECO:0000256" key="5">
    <source>
        <dbReference type="ARBA" id="ARBA00022776"/>
    </source>
</evidence>
<dbReference type="InterPro" id="IPR013083">
    <property type="entry name" value="Znf_RING/FYVE/PHD"/>
</dbReference>
<dbReference type="InterPro" id="IPR001841">
    <property type="entry name" value="Znf_RING"/>
</dbReference>
<dbReference type="OrthoDB" id="1681166at2759"/>
<dbReference type="GO" id="GO:0051301">
    <property type="term" value="P:cell division"/>
    <property type="evidence" value="ECO:0007669"/>
    <property type="project" value="UniProtKB-KW"/>
</dbReference>
<dbReference type="STRING" id="765915.A0A1Y2HS94"/>
<keyword evidence="6" id="KW-0833">Ubl conjugation pathway</keyword>
<keyword evidence="12" id="KW-1185">Reference proteome</keyword>
<proteinExistence type="predicted"/>
<keyword evidence="4 9" id="KW-0863">Zinc-finger</keyword>
<dbReference type="PANTHER" id="PTHR11210">
    <property type="entry name" value="RING BOX"/>
    <property type="match status" value="1"/>
</dbReference>
<dbReference type="GO" id="GO:0005680">
    <property type="term" value="C:anaphase-promoting complex"/>
    <property type="evidence" value="ECO:0007669"/>
    <property type="project" value="InterPro"/>
</dbReference>
<keyword evidence="2" id="KW-0132">Cell division</keyword>
<evidence type="ECO:0000256" key="1">
    <source>
        <dbReference type="ARBA" id="ARBA00013928"/>
    </source>
</evidence>
<organism evidence="11 12">
    <name type="scientific">Catenaria anguillulae PL171</name>
    <dbReference type="NCBI Taxonomy" id="765915"/>
    <lineage>
        <taxon>Eukaryota</taxon>
        <taxon>Fungi</taxon>
        <taxon>Fungi incertae sedis</taxon>
        <taxon>Blastocladiomycota</taxon>
        <taxon>Blastocladiomycetes</taxon>
        <taxon>Blastocladiales</taxon>
        <taxon>Catenariaceae</taxon>
        <taxon>Catenaria</taxon>
    </lineage>
</organism>
<dbReference type="GO" id="GO:0097602">
    <property type="term" value="F:cullin family protein binding"/>
    <property type="evidence" value="ECO:0007669"/>
    <property type="project" value="InterPro"/>
</dbReference>
<evidence type="ECO:0000259" key="10">
    <source>
        <dbReference type="PROSITE" id="PS50089"/>
    </source>
</evidence>
<sequence length="139" mass="15833">MCYRPPAIRFQFPHDSYPLAILFPEPSPRSEMNVRVVKWDPVASWHWNIERKGEICTCCSSALEATCGHCTYPGHECGIVVGECSHVFHTHCLEEWIRTCIKQDQATESKQETIPVCPLCRQDWDKLRSETKASPPGAC</sequence>
<keyword evidence="7" id="KW-0862">Zinc</keyword>
<dbReference type="EMBL" id="MCFL01000012">
    <property type="protein sequence ID" value="ORZ37455.1"/>
    <property type="molecule type" value="Genomic_DNA"/>
</dbReference>
<evidence type="ECO:0000256" key="8">
    <source>
        <dbReference type="ARBA" id="ARBA00023306"/>
    </source>
</evidence>
<name>A0A1Y2HS94_9FUNG</name>
<evidence type="ECO:0000256" key="3">
    <source>
        <dbReference type="ARBA" id="ARBA00022723"/>
    </source>
</evidence>
<accession>A0A1Y2HS94</accession>
<dbReference type="AlphaFoldDB" id="A0A1Y2HS94"/>
<evidence type="ECO:0000256" key="6">
    <source>
        <dbReference type="ARBA" id="ARBA00022786"/>
    </source>
</evidence>
<comment type="caution">
    <text evidence="11">The sequence shown here is derived from an EMBL/GenBank/DDBJ whole genome shotgun (WGS) entry which is preliminary data.</text>
</comment>
<evidence type="ECO:0000313" key="11">
    <source>
        <dbReference type="EMBL" id="ORZ37455.1"/>
    </source>
</evidence>
<keyword evidence="3" id="KW-0479">Metal-binding</keyword>
<evidence type="ECO:0000256" key="4">
    <source>
        <dbReference type="ARBA" id="ARBA00022771"/>
    </source>
</evidence>
<evidence type="ECO:0000256" key="2">
    <source>
        <dbReference type="ARBA" id="ARBA00022618"/>
    </source>
</evidence>
<dbReference type="InterPro" id="IPR051031">
    <property type="entry name" value="RING-box_E3_Ubiquitin_Ligase"/>
</dbReference>
<feature type="domain" description="RING-type" evidence="10">
    <location>
        <begin position="67"/>
        <end position="121"/>
    </location>
</feature>
<dbReference type="GO" id="GO:0008270">
    <property type="term" value="F:zinc ion binding"/>
    <property type="evidence" value="ECO:0007669"/>
    <property type="project" value="UniProtKB-KW"/>
</dbReference>
<dbReference type="InterPro" id="IPR024991">
    <property type="entry name" value="RING-H2_APC11"/>
</dbReference>
<dbReference type="PROSITE" id="PS50089">
    <property type="entry name" value="ZF_RING_2"/>
    <property type="match status" value="1"/>
</dbReference>
<keyword evidence="8" id="KW-0131">Cell cycle</keyword>
<reference evidence="11 12" key="1">
    <citation type="submission" date="2016-07" db="EMBL/GenBank/DDBJ databases">
        <title>Pervasive Adenine N6-methylation of Active Genes in Fungi.</title>
        <authorList>
            <consortium name="DOE Joint Genome Institute"/>
            <person name="Mondo S.J."/>
            <person name="Dannebaum R.O."/>
            <person name="Kuo R.C."/>
            <person name="Labutti K."/>
            <person name="Haridas S."/>
            <person name="Kuo A."/>
            <person name="Salamov A."/>
            <person name="Ahrendt S.R."/>
            <person name="Lipzen A."/>
            <person name="Sullivan W."/>
            <person name="Andreopoulos W.B."/>
            <person name="Clum A."/>
            <person name="Lindquist E."/>
            <person name="Daum C."/>
            <person name="Ramamoorthy G.K."/>
            <person name="Gryganskyi A."/>
            <person name="Culley D."/>
            <person name="Magnuson J.K."/>
            <person name="James T.Y."/>
            <person name="O'Malley M.A."/>
            <person name="Stajich J.E."/>
            <person name="Spatafora J.W."/>
            <person name="Visel A."/>
            <person name="Grigoriev I.V."/>
        </authorList>
    </citation>
    <scope>NUCLEOTIDE SEQUENCE [LARGE SCALE GENOMIC DNA]</scope>
    <source>
        <strain evidence="11 12">PL171</strain>
    </source>
</reference>
<evidence type="ECO:0000313" key="12">
    <source>
        <dbReference type="Proteomes" id="UP000193411"/>
    </source>
</evidence>
<gene>
    <name evidence="11" type="ORF">BCR44DRAFT_1033392</name>
</gene>
<keyword evidence="5" id="KW-0498">Mitosis</keyword>
<dbReference type="SUPFAM" id="SSF57850">
    <property type="entry name" value="RING/U-box"/>
    <property type="match status" value="1"/>
</dbReference>
<dbReference type="Pfam" id="PF12861">
    <property type="entry name" value="zf-ANAPC11"/>
    <property type="match status" value="1"/>
</dbReference>
<dbReference type="GO" id="GO:0061630">
    <property type="term" value="F:ubiquitin protein ligase activity"/>
    <property type="evidence" value="ECO:0007669"/>
    <property type="project" value="InterPro"/>
</dbReference>
<dbReference type="Gene3D" id="3.30.40.10">
    <property type="entry name" value="Zinc/RING finger domain, C3HC4 (zinc finger)"/>
    <property type="match status" value="1"/>
</dbReference>